<dbReference type="KEGG" id="pfy:PFICI_07159"/>
<feature type="signal peptide" evidence="1">
    <location>
        <begin position="1"/>
        <end position="21"/>
    </location>
</feature>
<organism evidence="3 4">
    <name type="scientific">Pestalotiopsis fici (strain W106-1 / CGMCC3.15140)</name>
    <dbReference type="NCBI Taxonomy" id="1229662"/>
    <lineage>
        <taxon>Eukaryota</taxon>
        <taxon>Fungi</taxon>
        <taxon>Dikarya</taxon>
        <taxon>Ascomycota</taxon>
        <taxon>Pezizomycotina</taxon>
        <taxon>Sordariomycetes</taxon>
        <taxon>Xylariomycetidae</taxon>
        <taxon>Amphisphaeriales</taxon>
        <taxon>Sporocadaceae</taxon>
        <taxon>Pestalotiopsis</taxon>
    </lineage>
</organism>
<evidence type="ECO:0000313" key="4">
    <source>
        <dbReference type="Proteomes" id="UP000030651"/>
    </source>
</evidence>
<dbReference type="HOGENOM" id="CLU_022148_3_0_1"/>
<dbReference type="InParanoid" id="W3X9S2"/>
<dbReference type="EMBL" id="KI912112">
    <property type="protein sequence ID" value="ETS82157.1"/>
    <property type="molecule type" value="Genomic_DNA"/>
</dbReference>
<dbReference type="OrthoDB" id="2796951at2759"/>
<dbReference type="AlphaFoldDB" id="W3X9S2"/>
<dbReference type="Proteomes" id="UP000030651">
    <property type="component" value="Unassembled WGS sequence"/>
</dbReference>
<keyword evidence="1" id="KW-0732">Signal</keyword>
<proteinExistence type="predicted"/>
<feature type="chain" id="PRO_5004835939" description="Beta-glucuronidase C-terminal domain-containing protein" evidence="1">
    <location>
        <begin position="22"/>
        <end position="523"/>
    </location>
</feature>
<dbReference type="OMA" id="STYSMLY"/>
<dbReference type="PANTHER" id="PTHR36183">
    <property type="entry name" value="BETA-GLUCURONIDASE"/>
    <property type="match status" value="1"/>
</dbReference>
<dbReference type="Pfam" id="PF16862">
    <property type="entry name" value="Glyco_hydro_79C"/>
    <property type="match status" value="1"/>
</dbReference>
<dbReference type="InterPro" id="IPR031728">
    <property type="entry name" value="GlcAase_C"/>
</dbReference>
<reference evidence="4" key="1">
    <citation type="journal article" date="2015" name="BMC Genomics">
        <title>Genomic and transcriptomic analysis of the endophytic fungus Pestalotiopsis fici reveals its lifestyle and high potential for synthesis of natural products.</title>
        <authorList>
            <person name="Wang X."/>
            <person name="Zhang X."/>
            <person name="Liu L."/>
            <person name="Xiang M."/>
            <person name="Wang W."/>
            <person name="Sun X."/>
            <person name="Che Y."/>
            <person name="Guo L."/>
            <person name="Liu G."/>
            <person name="Guo L."/>
            <person name="Wang C."/>
            <person name="Yin W.B."/>
            <person name="Stadler M."/>
            <person name="Zhang X."/>
            <person name="Liu X."/>
        </authorList>
    </citation>
    <scope>NUCLEOTIDE SEQUENCE [LARGE SCALE GENOMIC DNA]</scope>
    <source>
        <strain evidence="4">W106-1 / CGMCC3.15140</strain>
    </source>
</reference>
<dbReference type="Gene3D" id="2.60.40.1180">
    <property type="entry name" value="Golgi alpha-mannosidase II"/>
    <property type="match status" value="1"/>
</dbReference>
<dbReference type="GeneID" id="19272172"/>
<gene>
    <name evidence="3" type="ORF">PFICI_07159</name>
</gene>
<protein>
    <recommendedName>
        <fullName evidence="2">Beta-glucuronidase C-terminal domain-containing protein</fullName>
    </recommendedName>
</protein>
<accession>W3X9S2</accession>
<dbReference type="PANTHER" id="PTHR36183:SF2">
    <property type="entry name" value="BETA-GLUCURONIDASE C-TERMINAL DOMAIN-CONTAINING PROTEIN"/>
    <property type="match status" value="1"/>
</dbReference>
<dbReference type="Gene3D" id="3.20.20.80">
    <property type="entry name" value="Glycosidases"/>
    <property type="match status" value="1"/>
</dbReference>
<feature type="domain" description="Beta-glucuronidase C-terminal" evidence="2">
    <location>
        <begin position="421"/>
        <end position="520"/>
    </location>
</feature>
<dbReference type="RefSeq" id="XP_007833931.1">
    <property type="nucleotide sequence ID" value="XM_007835740.1"/>
</dbReference>
<dbReference type="InterPro" id="IPR013780">
    <property type="entry name" value="Glyco_hydro_b"/>
</dbReference>
<evidence type="ECO:0000259" key="2">
    <source>
        <dbReference type="Pfam" id="PF16862"/>
    </source>
</evidence>
<dbReference type="SUPFAM" id="SSF51445">
    <property type="entry name" value="(Trans)glycosidases"/>
    <property type="match status" value="1"/>
</dbReference>
<evidence type="ECO:0000256" key="1">
    <source>
        <dbReference type="SAM" id="SignalP"/>
    </source>
</evidence>
<sequence length="523" mass="56905">MASKFSVSPIAMAFLAGLGSAADVLKLNAPTSLAGASIEHLPSFSPLSIEPAFWVEFVGNASEPNELYMKLISNIVERGGQPIIRPGGNTMDSMIFDSNGGDPVRTMGTAGEVYRTTVGPAYYESWANFPDEVLFISTLNFGNDSLQIAQDLAVASVKYQAERVKSFELGNEPNWYPSTRWNYSTDNYVSQWKNWTASIDQAIDTAAEEENIAFPDTRWVASSATTDDASIQIRPVNIIPAGIDSENQVQQYSIHSYVYNTCSAAGAAISTIENLLNHTRIITFAVERVLPSATAALESGKQWIMGEFNSVACSGKPNVTDTFTQALWVIDTELTYATLNASSVHLHQGATLVLQSSTQTNTPGYSAYSWVYPRDSDKWGEARALPSYAAMLFLAEVFAQPKTRVLSLEAAQGVDQDRFSAYATYVDDKLSKIILLNLEPYYSNSTSDFTINLDISEFLPAGNASASVKRLTAPSVDEQDTSQVLWAGQSFKYGDASGNLTIEKVSASKIVNIRGSEAILVEL</sequence>
<keyword evidence="4" id="KW-1185">Reference proteome</keyword>
<evidence type="ECO:0000313" key="3">
    <source>
        <dbReference type="EMBL" id="ETS82157.1"/>
    </source>
</evidence>
<name>W3X9S2_PESFW</name>
<dbReference type="InterPro" id="IPR017853">
    <property type="entry name" value="GH"/>
</dbReference>
<dbReference type="InterPro" id="IPR052974">
    <property type="entry name" value="GH79_Enzymes"/>
</dbReference>
<dbReference type="eggNOG" id="ENOG502RWWV">
    <property type="taxonomic scope" value="Eukaryota"/>
</dbReference>